<comment type="caution">
    <text evidence="2">The sequence shown here is derived from an EMBL/GenBank/DDBJ whole genome shotgun (WGS) entry which is preliminary data.</text>
</comment>
<sequence length="120" mass="13629">MMMMSVQITYNINDMFHAVLDRLDTSAPRIERASMSGEERSIICRVDDVTDGGWPNGLTLDYNAQRIYWIDARSDSIHTITYAGKDHERSFSIMSSSHTLLASHSLEIMFTGRIGDQIQL</sequence>
<evidence type="ECO:0000256" key="1">
    <source>
        <dbReference type="ARBA" id="ARBA00022536"/>
    </source>
</evidence>
<dbReference type="EMBL" id="BPLR01000588">
    <property type="protein sequence ID" value="GIY95886.1"/>
    <property type="molecule type" value="Genomic_DNA"/>
</dbReference>
<keyword evidence="1" id="KW-0245">EGF-like domain</keyword>
<accession>A0AAV4XL25</accession>
<organism evidence="2 3">
    <name type="scientific">Caerostris extrusa</name>
    <name type="common">Bark spider</name>
    <name type="synonym">Caerostris bankana</name>
    <dbReference type="NCBI Taxonomy" id="172846"/>
    <lineage>
        <taxon>Eukaryota</taxon>
        <taxon>Metazoa</taxon>
        <taxon>Ecdysozoa</taxon>
        <taxon>Arthropoda</taxon>
        <taxon>Chelicerata</taxon>
        <taxon>Arachnida</taxon>
        <taxon>Araneae</taxon>
        <taxon>Araneomorphae</taxon>
        <taxon>Entelegynae</taxon>
        <taxon>Araneoidea</taxon>
        <taxon>Araneidae</taxon>
        <taxon>Caerostris</taxon>
    </lineage>
</organism>
<dbReference type="InterPro" id="IPR000033">
    <property type="entry name" value="LDLR_classB_rpt"/>
</dbReference>
<dbReference type="Proteomes" id="UP001054945">
    <property type="component" value="Unassembled WGS sequence"/>
</dbReference>
<dbReference type="PANTHER" id="PTHR46513">
    <property type="entry name" value="VITELLOGENIN RECEPTOR-LIKE PROTEIN-RELATED-RELATED"/>
    <property type="match status" value="1"/>
</dbReference>
<dbReference type="Gene3D" id="2.120.10.30">
    <property type="entry name" value="TolB, C-terminal domain"/>
    <property type="match status" value="1"/>
</dbReference>
<dbReference type="InterPro" id="IPR050778">
    <property type="entry name" value="Cueball_EGF_LRP_Nidogen"/>
</dbReference>
<dbReference type="PANTHER" id="PTHR46513:SF13">
    <property type="entry name" value="EGF-LIKE DOMAIN-CONTAINING PROTEIN"/>
    <property type="match status" value="1"/>
</dbReference>
<protein>
    <submittedName>
        <fullName evidence="2">Uncharacterized protein</fullName>
    </submittedName>
</protein>
<name>A0AAV4XL25_CAEEX</name>
<keyword evidence="3" id="KW-1185">Reference proteome</keyword>
<dbReference type="SUPFAM" id="SSF63825">
    <property type="entry name" value="YWTD domain"/>
    <property type="match status" value="1"/>
</dbReference>
<evidence type="ECO:0000313" key="3">
    <source>
        <dbReference type="Proteomes" id="UP001054945"/>
    </source>
</evidence>
<dbReference type="InterPro" id="IPR011042">
    <property type="entry name" value="6-blade_b-propeller_TolB-like"/>
</dbReference>
<dbReference type="SMART" id="SM00135">
    <property type="entry name" value="LY"/>
    <property type="match status" value="1"/>
</dbReference>
<evidence type="ECO:0000313" key="2">
    <source>
        <dbReference type="EMBL" id="GIY95886.1"/>
    </source>
</evidence>
<reference evidence="2 3" key="1">
    <citation type="submission" date="2021-06" db="EMBL/GenBank/DDBJ databases">
        <title>Caerostris extrusa draft genome.</title>
        <authorList>
            <person name="Kono N."/>
            <person name="Arakawa K."/>
        </authorList>
    </citation>
    <scope>NUCLEOTIDE SEQUENCE [LARGE SCALE GENOMIC DNA]</scope>
</reference>
<dbReference type="AlphaFoldDB" id="A0AAV4XL25"/>
<gene>
    <name evidence="2" type="ORF">CEXT_577881</name>
</gene>
<proteinExistence type="predicted"/>